<feature type="compositionally biased region" description="Low complexity" evidence="1">
    <location>
        <begin position="9"/>
        <end position="23"/>
    </location>
</feature>
<protein>
    <submittedName>
        <fullName evidence="2">Uncharacterized protein</fullName>
    </submittedName>
</protein>
<accession>A0AAV2CYW7</accession>
<feature type="region of interest" description="Disordered" evidence="1">
    <location>
        <begin position="1"/>
        <end position="67"/>
    </location>
</feature>
<dbReference type="EMBL" id="OZ034814">
    <property type="protein sequence ID" value="CAL1361311.1"/>
    <property type="molecule type" value="Genomic_DNA"/>
</dbReference>
<gene>
    <name evidence="2" type="ORF">LTRI10_LOCUS8689</name>
</gene>
<reference evidence="2 3" key="1">
    <citation type="submission" date="2024-04" db="EMBL/GenBank/DDBJ databases">
        <authorList>
            <person name="Fracassetti M."/>
        </authorList>
    </citation>
    <scope>NUCLEOTIDE SEQUENCE [LARGE SCALE GENOMIC DNA]</scope>
</reference>
<name>A0AAV2CYW7_9ROSI</name>
<keyword evidence="3" id="KW-1185">Reference proteome</keyword>
<proteinExistence type="predicted"/>
<dbReference type="Proteomes" id="UP001497516">
    <property type="component" value="Chromosome 10"/>
</dbReference>
<dbReference type="AlphaFoldDB" id="A0AAV2CYW7"/>
<organism evidence="2 3">
    <name type="scientific">Linum trigynum</name>
    <dbReference type="NCBI Taxonomy" id="586398"/>
    <lineage>
        <taxon>Eukaryota</taxon>
        <taxon>Viridiplantae</taxon>
        <taxon>Streptophyta</taxon>
        <taxon>Embryophyta</taxon>
        <taxon>Tracheophyta</taxon>
        <taxon>Spermatophyta</taxon>
        <taxon>Magnoliopsida</taxon>
        <taxon>eudicotyledons</taxon>
        <taxon>Gunneridae</taxon>
        <taxon>Pentapetalae</taxon>
        <taxon>rosids</taxon>
        <taxon>fabids</taxon>
        <taxon>Malpighiales</taxon>
        <taxon>Linaceae</taxon>
        <taxon>Linum</taxon>
    </lineage>
</organism>
<sequence>MLLTKSMTASKKVVQAKQAADSATARPGSGGETTETVNAPLKGAQNRSPPPASEPRVDGAVVDETEDDEVRVTLRRVVATLADERRARLEMSQKV</sequence>
<evidence type="ECO:0000256" key="1">
    <source>
        <dbReference type="SAM" id="MobiDB-lite"/>
    </source>
</evidence>
<evidence type="ECO:0000313" key="2">
    <source>
        <dbReference type="EMBL" id="CAL1361311.1"/>
    </source>
</evidence>
<evidence type="ECO:0000313" key="3">
    <source>
        <dbReference type="Proteomes" id="UP001497516"/>
    </source>
</evidence>